<protein>
    <submittedName>
        <fullName evidence="3">Uncharacterized protein LOC120284117</fullName>
    </submittedName>
</protein>
<gene>
    <name evidence="3" type="primary">LOC120284117</name>
</gene>
<evidence type="ECO:0000313" key="2">
    <source>
        <dbReference type="Proteomes" id="UP001515500"/>
    </source>
</evidence>
<dbReference type="PANTHER" id="PTHR31286:SF180">
    <property type="entry name" value="OS10G0362600 PROTEIN"/>
    <property type="match status" value="1"/>
</dbReference>
<dbReference type="Pfam" id="PF14111">
    <property type="entry name" value="DUF4283"/>
    <property type="match status" value="1"/>
</dbReference>
<feature type="domain" description="DUF4283" evidence="1">
    <location>
        <begin position="56"/>
        <end position="103"/>
    </location>
</feature>
<name>A0AB40D3E8_DIOCR</name>
<proteinExistence type="predicted"/>
<dbReference type="RefSeq" id="XP_039146854.1">
    <property type="nucleotide sequence ID" value="XM_039290920.1"/>
</dbReference>
<dbReference type="PANTHER" id="PTHR31286">
    <property type="entry name" value="GLYCINE-RICH CELL WALL STRUCTURAL PROTEIN 1.8-LIKE"/>
    <property type="match status" value="1"/>
</dbReference>
<evidence type="ECO:0000259" key="1">
    <source>
        <dbReference type="Pfam" id="PF14111"/>
    </source>
</evidence>
<organism evidence="2 3">
    <name type="scientific">Dioscorea cayennensis subsp. rotundata</name>
    <name type="common">White Guinea yam</name>
    <name type="synonym">Dioscorea rotundata</name>
    <dbReference type="NCBI Taxonomy" id="55577"/>
    <lineage>
        <taxon>Eukaryota</taxon>
        <taxon>Viridiplantae</taxon>
        <taxon>Streptophyta</taxon>
        <taxon>Embryophyta</taxon>
        <taxon>Tracheophyta</taxon>
        <taxon>Spermatophyta</taxon>
        <taxon>Magnoliopsida</taxon>
        <taxon>Liliopsida</taxon>
        <taxon>Dioscoreales</taxon>
        <taxon>Dioscoreaceae</taxon>
        <taxon>Dioscorea</taxon>
    </lineage>
</organism>
<dbReference type="GeneID" id="120284117"/>
<accession>A0AB40D3E8</accession>
<dbReference type="InterPro" id="IPR025558">
    <property type="entry name" value="DUF4283"/>
</dbReference>
<evidence type="ECO:0000313" key="3">
    <source>
        <dbReference type="RefSeq" id="XP_039146854.1"/>
    </source>
</evidence>
<keyword evidence="2" id="KW-1185">Reference proteome</keyword>
<sequence length="242" mass="27490">MNVFGEWGATFALRWAEIVEAAQRKHALTPLLDAETLEKLNMTIKDVHRVDFDWVVQISNMPNGFFLIRCASHDVMQKILCGGPWTVDGLTLQFFPWQPCFEPSFIKLSRAAVRVQLHNLPVDFWEGETLETITESFGKLLKVDEHTKSLEHTHFARLCLEIDLSKPLKWSFWLEDNDKKVFVVVLYEMLTMFCYNCGLMGYGVNSYSLLGKATHGYASSGARPGNPRIGLSLEGVLSGDRE</sequence>
<dbReference type="InterPro" id="IPR040256">
    <property type="entry name" value="At4g02000-like"/>
</dbReference>
<dbReference type="AlphaFoldDB" id="A0AB40D3E8"/>
<dbReference type="Proteomes" id="UP001515500">
    <property type="component" value="Chromosome 19"/>
</dbReference>
<reference evidence="3" key="1">
    <citation type="submission" date="2025-08" db="UniProtKB">
        <authorList>
            <consortium name="RefSeq"/>
        </authorList>
    </citation>
    <scope>IDENTIFICATION</scope>
</reference>